<dbReference type="GO" id="GO:0008049">
    <property type="term" value="P:male courtship behavior"/>
    <property type="evidence" value="ECO:0007669"/>
    <property type="project" value="TreeGrafter"/>
</dbReference>
<feature type="transmembrane region" description="Helical" evidence="8">
    <location>
        <begin position="293"/>
        <end position="313"/>
    </location>
</feature>
<evidence type="ECO:0000256" key="3">
    <source>
        <dbReference type="ARBA" id="ARBA00022692"/>
    </source>
</evidence>
<evidence type="ECO:0000256" key="2">
    <source>
        <dbReference type="ARBA" id="ARBA00022475"/>
    </source>
</evidence>
<keyword evidence="4 8" id="KW-1133">Transmembrane helix</keyword>
<dbReference type="GO" id="GO:0007165">
    <property type="term" value="P:signal transduction"/>
    <property type="evidence" value="ECO:0007669"/>
    <property type="project" value="UniProtKB-KW"/>
</dbReference>
<evidence type="ECO:0000313" key="10">
    <source>
        <dbReference type="Proteomes" id="UP000075885"/>
    </source>
</evidence>
<dbReference type="EnsemblMetazoa" id="AEPI015082-RA">
    <property type="protein sequence ID" value="AEPI015082-PA"/>
    <property type="gene ID" value="AEPI015082"/>
</dbReference>
<accession>A0A182PZ14</accession>
<feature type="transmembrane region" description="Helical" evidence="8">
    <location>
        <begin position="130"/>
        <end position="150"/>
    </location>
</feature>
<organism evidence="9 10">
    <name type="scientific">Anopheles epiroticus</name>
    <dbReference type="NCBI Taxonomy" id="199890"/>
    <lineage>
        <taxon>Eukaryota</taxon>
        <taxon>Metazoa</taxon>
        <taxon>Ecdysozoa</taxon>
        <taxon>Arthropoda</taxon>
        <taxon>Hexapoda</taxon>
        <taxon>Insecta</taxon>
        <taxon>Pterygota</taxon>
        <taxon>Neoptera</taxon>
        <taxon>Endopterygota</taxon>
        <taxon>Diptera</taxon>
        <taxon>Nematocera</taxon>
        <taxon>Culicoidea</taxon>
        <taxon>Culicidae</taxon>
        <taxon>Anophelinae</taxon>
        <taxon>Anopheles</taxon>
    </lineage>
</organism>
<evidence type="ECO:0000256" key="4">
    <source>
        <dbReference type="ARBA" id="ARBA00022989"/>
    </source>
</evidence>
<feature type="transmembrane region" description="Helical" evidence="8">
    <location>
        <begin position="253"/>
        <end position="273"/>
    </location>
</feature>
<evidence type="ECO:0000256" key="7">
    <source>
        <dbReference type="ARBA" id="ARBA00023224"/>
    </source>
</evidence>
<dbReference type="GO" id="GO:0043025">
    <property type="term" value="C:neuronal cell body"/>
    <property type="evidence" value="ECO:0007669"/>
    <property type="project" value="TreeGrafter"/>
</dbReference>
<protein>
    <recommendedName>
        <fullName evidence="8">Gustatory receptor</fullName>
    </recommendedName>
</protein>
<comment type="subcellular location">
    <subcellularLocation>
        <location evidence="1 8">Cell membrane</location>
        <topology evidence="1 8">Multi-pass membrane protein</topology>
    </subcellularLocation>
</comment>
<dbReference type="GO" id="GO:0030425">
    <property type="term" value="C:dendrite"/>
    <property type="evidence" value="ECO:0007669"/>
    <property type="project" value="TreeGrafter"/>
</dbReference>
<dbReference type="Pfam" id="PF08395">
    <property type="entry name" value="7tm_7"/>
    <property type="match status" value="1"/>
</dbReference>
<keyword evidence="7 8" id="KW-0807">Transducer</keyword>
<name>A0A182PZ14_9DIPT</name>
<dbReference type="GO" id="GO:0005886">
    <property type="term" value="C:plasma membrane"/>
    <property type="evidence" value="ECO:0007669"/>
    <property type="project" value="UniProtKB-SubCell"/>
</dbReference>
<proteinExistence type="inferred from homology"/>
<feature type="transmembrane region" description="Helical" evidence="8">
    <location>
        <begin position="75"/>
        <end position="96"/>
    </location>
</feature>
<evidence type="ECO:0000256" key="1">
    <source>
        <dbReference type="ARBA" id="ARBA00004651"/>
    </source>
</evidence>
<keyword evidence="5 8" id="KW-0472">Membrane</keyword>
<dbReference type="PANTHER" id="PTHR21143:SF134">
    <property type="entry name" value="GUSTATORY RECEPTOR"/>
    <property type="match status" value="1"/>
</dbReference>
<comment type="similarity">
    <text evidence="8">Belongs to the insect chemoreceptor superfamily. Gustatory receptor (GR) family.</text>
</comment>
<dbReference type="InterPro" id="IPR013604">
    <property type="entry name" value="7TM_chemorcpt"/>
</dbReference>
<reference evidence="10" key="1">
    <citation type="submission" date="2013-03" db="EMBL/GenBank/DDBJ databases">
        <title>The Genome Sequence of Anopheles epiroticus epiroticus2.</title>
        <authorList>
            <consortium name="The Broad Institute Genomics Platform"/>
            <person name="Neafsey D.E."/>
            <person name="Howell P."/>
            <person name="Walker B."/>
            <person name="Young S.K."/>
            <person name="Zeng Q."/>
            <person name="Gargeya S."/>
            <person name="Fitzgerald M."/>
            <person name="Haas B."/>
            <person name="Abouelleil A."/>
            <person name="Allen A.W."/>
            <person name="Alvarado L."/>
            <person name="Arachchi H.M."/>
            <person name="Berlin A.M."/>
            <person name="Chapman S.B."/>
            <person name="Gainer-Dewar J."/>
            <person name="Goldberg J."/>
            <person name="Griggs A."/>
            <person name="Gujja S."/>
            <person name="Hansen M."/>
            <person name="Howarth C."/>
            <person name="Imamovic A."/>
            <person name="Ireland A."/>
            <person name="Larimer J."/>
            <person name="McCowan C."/>
            <person name="Murphy C."/>
            <person name="Pearson M."/>
            <person name="Poon T.W."/>
            <person name="Priest M."/>
            <person name="Roberts A."/>
            <person name="Saif S."/>
            <person name="Shea T."/>
            <person name="Sisk P."/>
            <person name="Sykes S."/>
            <person name="Wortman J."/>
            <person name="Nusbaum C."/>
            <person name="Birren B."/>
        </authorList>
    </citation>
    <scope>NUCLEOTIDE SEQUENCE [LARGE SCALE GENOMIC DNA]</scope>
    <source>
        <strain evidence="10">Epiroticus2</strain>
    </source>
</reference>
<evidence type="ECO:0000256" key="8">
    <source>
        <dbReference type="RuleBase" id="RU363108"/>
    </source>
</evidence>
<evidence type="ECO:0000256" key="5">
    <source>
        <dbReference type="ARBA" id="ARBA00023136"/>
    </source>
</evidence>
<keyword evidence="2 8" id="KW-1003">Cell membrane</keyword>
<feature type="transmembrane region" description="Helical" evidence="8">
    <location>
        <begin position="39"/>
        <end position="63"/>
    </location>
</feature>
<sequence>MQVRRWLIVMETIALKFVFGILPLSFDRRYERFYNRTKDLILSIVCMVLHLICGPIVCVVLYAMNVSQDNQITNVLSAFQFAFVFFFILLVQIIFVKRKESLHALLNEAFHLKHVLERVTNRSIVEFRSYTLFLFKIIIVDIFIQLLTLYTFEENTLERAGGVLFVCSLLFYLMMYIITIIENCILLGVLICGVMQEMINIIMKQLARSRLDFPREGSSPIRGRPSVLQMYMLHCKNEEIVTKFVETLNCPTLMLTAWYFFMIVYSVYYMYVYAFEVSQRGVRLELNSYFNPLIFFLYQCAQLYLLVLIPSVYTDHAKKMLRLLNYVTANQHPYRPAQERLIEVLMIDCMQRNYSISNYGMYALNRALLFGMIATMTSYLIILIQFHIQSV</sequence>
<dbReference type="GO" id="GO:0007635">
    <property type="term" value="P:chemosensory behavior"/>
    <property type="evidence" value="ECO:0007669"/>
    <property type="project" value="TreeGrafter"/>
</dbReference>
<keyword evidence="3 8" id="KW-0812">Transmembrane</keyword>
<dbReference type="Proteomes" id="UP000075885">
    <property type="component" value="Unassembled WGS sequence"/>
</dbReference>
<keyword evidence="6 8" id="KW-0675">Receptor</keyword>
<dbReference type="VEuPathDB" id="VectorBase:AEPI015082"/>
<evidence type="ECO:0000256" key="6">
    <source>
        <dbReference type="ARBA" id="ARBA00023170"/>
    </source>
</evidence>
<dbReference type="GO" id="GO:0050909">
    <property type="term" value="P:sensory perception of taste"/>
    <property type="evidence" value="ECO:0007669"/>
    <property type="project" value="InterPro"/>
</dbReference>
<comment type="function">
    <text evidence="8">Gustatory receptor which mediates acceptance or avoidance behavior, depending on its substrates.</text>
</comment>
<feature type="transmembrane region" description="Helical" evidence="8">
    <location>
        <begin position="162"/>
        <end position="195"/>
    </location>
</feature>
<dbReference type="PANTHER" id="PTHR21143">
    <property type="entry name" value="INVERTEBRATE GUSTATORY RECEPTOR"/>
    <property type="match status" value="1"/>
</dbReference>
<dbReference type="GO" id="GO:0030424">
    <property type="term" value="C:axon"/>
    <property type="evidence" value="ECO:0007669"/>
    <property type="project" value="TreeGrafter"/>
</dbReference>
<keyword evidence="10" id="KW-1185">Reference proteome</keyword>
<feature type="transmembrane region" description="Helical" evidence="8">
    <location>
        <begin position="367"/>
        <end position="388"/>
    </location>
</feature>
<evidence type="ECO:0000313" key="9">
    <source>
        <dbReference type="EnsemblMetazoa" id="AEPI015082-PA"/>
    </source>
</evidence>
<dbReference type="AlphaFoldDB" id="A0A182PZ14"/>
<reference evidence="9" key="2">
    <citation type="submission" date="2020-05" db="UniProtKB">
        <authorList>
            <consortium name="EnsemblMetazoa"/>
        </authorList>
    </citation>
    <scope>IDENTIFICATION</scope>
    <source>
        <strain evidence="9">Epiroticus2</strain>
    </source>
</reference>